<accession>A0A1T4YNC0</accession>
<dbReference type="Proteomes" id="UP000191040">
    <property type="component" value="Chromosome I"/>
</dbReference>
<proteinExistence type="predicted"/>
<protein>
    <submittedName>
        <fullName evidence="2">Transcriptional regulator, AbiEi antitoxin, Type IV TA system</fullName>
    </submittedName>
</protein>
<evidence type="ECO:0000259" key="1">
    <source>
        <dbReference type="Pfam" id="PF13338"/>
    </source>
</evidence>
<dbReference type="RefSeq" id="WP_078698440.1">
    <property type="nucleotide sequence ID" value="NZ_LT796768.1"/>
</dbReference>
<evidence type="ECO:0000313" key="3">
    <source>
        <dbReference type="Proteomes" id="UP000191040"/>
    </source>
</evidence>
<dbReference type="OrthoDB" id="5143202at2"/>
<gene>
    <name evidence="2" type="ORF">SAMN06295964_0226</name>
</gene>
<dbReference type="InterPro" id="IPR025159">
    <property type="entry name" value="AbiEi_N"/>
</dbReference>
<evidence type="ECO:0000313" key="2">
    <source>
        <dbReference type="EMBL" id="SKB03334.1"/>
    </source>
</evidence>
<dbReference type="Pfam" id="PF13338">
    <property type="entry name" value="AbiEi_4"/>
    <property type="match status" value="1"/>
</dbReference>
<reference evidence="3" key="1">
    <citation type="submission" date="2017-02" db="EMBL/GenBank/DDBJ databases">
        <authorList>
            <person name="Varghese N."/>
            <person name="Submissions S."/>
        </authorList>
    </citation>
    <scope>NUCLEOTIDE SEQUENCE [LARGE SCALE GENOMIC DNA]</scope>
    <source>
        <strain evidence="3">9H-4</strain>
    </source>
</reference>
<dbReference type="STRING" id="1736691.SAMN06295964_0226"/>
<dbReference type="EMBL" id="LT796768">
    <property type="protein sequence ID" value="SKB03334.1"/>
    <property type="molecule type" value="Genomic_DNA"/>
</dbReference>
<name>A0A1T4YNC0_9ACTN</name>
<organism evidence="2 3">
    <name type="scientific">Aeromicrobium choanae</name>
    <dbReference type="NCBI Taxonomy" id="1736691"/>
    <lineage>
        <taxon>Bacteria</taxon>
        <taxon>Bacillati</taxon>
        <taxon>Actinomycetota</taxon>
        <taxon>Actinomycetes</taxon>
        <taxon>Propionibacteriales</taxon>
        <taxon>Nocardioidaceae</taxon>
        <taxon>Aeromicrobium</taxon>
    </lineage>
</organism>
<dbReference type="AlphaFoldDB" id="A0A1T4YNC0"/>
<feature type="domain" description="AbiEi antitoxin N-terminal" evidence="1">
    <location>
        <begin position="5"/>
        <end position="50"/>
    </location>
</feature>
<sequence>MTLDLDSIASLRGGYILRPDLLDLGYKDRHIRQALDAGTLVRLRVGTYAPQSHQKLRAEEKYRLLCFAVLDKLPSGVVLSHQSAAAIHTGVTWGFDLETVHVTRLDGRSQRPESGVIHHAGALSESDVARVEGRPVVVPARAALEAASMAGTEAGMIQTSLVLRAGVDAGELHERLEAMRRWPGFNAVRLSVLWAAPACESVGEIRSVCMFRRGNLPIPRMQVTFFSADGREIARVDFDWEDFHHCGEFDGLEKYGRLNPHAASMPGQVLVDEKLREDSVRELSRGMSRWIWRDLHTPTATCRRIAAAMEQSRRRYGPPPRTIIV</sequence>
<keyword evidence="3" id="KW-1185">Reference proteome</keyword>